<comment type="caution">
    <text evidence="5">The sequence shown here is derived from an EMBL/GenBank/DDBJ whole genome shotgun (WGS) entry which is preliminary data.</text>
</comment>
<feature type="compositionally biased region" description="Polar residues" evidence="2">
    <location>
        <begin position="253"/>
        <end position="267"/>
    </location>
</feature>
<evidence type="ECO:0008006" key="7">
    <source>
        <dbReference type="Google" id="ProtNLM"/>
    </source>
</evidence>
<feature type="signal peptide" evidence="4">
    <location>
        <begin position="1"/>
        <end position="20"/>
    </location>
</feature>
<keyword evidence="3" id="KW-1133">Transmembrane helix</keyword>
<evidence type="ECO:0000256" key="3">
    <source>
        <dbReference type="SAM" id="Phobius"/>
    </source>
</evidence>
<proteinExistence type="predicted"/>
<reference evidence="6" key="1">
    <citation type="submission" date="2017-01" db="EMBL/GenBank/DDBJ databases">
        <title>Comparative genomics of anhydrobiosis in the tardigrade Hypsibius dujardini.</title>
        <authorList>
            <person name="Yoshida Y."/>
            <person name="Koutsovoulos G."/>
            <person name="Laetsch D."/>
            <person name="Stevens L."/>
            <person name="Kumar S."/>
            <person name="Horikawa D."/>
            <person name="Ishino K."/>
            <person name="Komine S."/>
            <person name="Tomita M."/>
            <person name="Blaxter M."/>
            <person name="Arakawa K."/>
        </authorList>
    </citation>
    <scope>NUCLEOTIDE SEQUENCE [LARGE SCALE GENOMIC DNA]</scope>
    <source>
        <strain evidence="6">Z151</strain>
    </source>
</reference>
<accession>A0A1W0XC85</accession>
<evidence type="ECO:0000256" key="2">
    <source>
        <dbReference type="SAM" id="MobiDB-lite"/>
    </source>
</evidence>
<keyword evidence="6" id="KW-1185">Reference proteome</keyword>
<feature type="region of interest" description="Disordered" evidence="2">
    <location>
        <begin position="245"/>
        <end position="267"/>
    </location>
</feature>
<dbReference type="InterPro" id="IPR050975">
    <property type="entry name" value="Sleep_regulator"/>
</dbReference>
<gene>
    <name evidence="5" type="ORF">BV898_01260</name>
</gene>
<keyword evidence="3" id="KW-0812">Transmembrane</keyword>
<protein>
    <recommendedName>
        <fullName evidence="7">Protein quiver</fullName>
    </recommendedName>
</protein>
<dbReference type="PANTHER" id="PTHR33562">
    <property type="entry name" value="ATILLA, ISOFORM B-RELATED-RELATED"/>
    <property type="match status" value="1"/>
</dbReference>
<evidence type="ECO:0000313" key="5">
    <source>
        <dbReference type="EMBL" id="OQV25050.1"/>
    </source>
</evidence>
<feature type="transmembrane region" description="Helical" evidence="3">
    <location>
        <begin position="273"/>
        <end position="293"/>
    </location>
</feature>
<feature type="chain" id="PRO_5013297619" description="Protein quiver" evidence="4">
    <location>
        <begin position="21"/>
        <end position="296"/>
    </location>
</feature>
<keyword evidence="1 4" id="KW-0732">Signal</keyword>
<evidence type="ECO:0000256" key="1">
    <source>
        <dbReference type="ARBA" id="ARBA00022729"/>
    </source>
</evidence>
<dbReference type="EMBL" id="MTYJ01000004">
    <property type="protein sequence ID" value="OQV25050.1"/>
    <property type="molecule type" value="Genomic_DNA"/>
</dbReference>
<dbReference type="Proteomes" id="UP000192578">
    <property type="component" value="Unassembled WGS sequence"/>
</dbReference>
<keyword evidence="3" id="KW-0472">Membrane</keyword>
<evidence type="ECO:0000256" key="4">
    <source>
        <dbReference type="SAM" id="SignalP"/>
    </source>
</evidence>
<name>A0A1W0XC85_HYPEX</name>
<organism evidence="5 6">
    <name type="scientific">Hypsibius exemplaris</name>
    <name type="common">Freshwater tardigrade</name>
    <dbReference type="NCBI Taxonomy" id="2072580"/>
    <lineage>
        <taxon>Eukaryota</taxon>
        <taxon>Metazoa</taxon>
        <taxon>Ecdysozoa</taxon>
        <taxon>Tardigrada</taxon>
        <taxon>Eutardigrada</taxon>
        <taxon>Parachela</taxon>
        <taxon>Hypsibioidea</taxon>
        <taxon>Hypsibiidae</taxon>
        <taxon>Hypsibius</taxon>
    </lineage>
</organism>
<evidence type="ECO:0000313" key="6">
    <source>
        <dbReference type="Proteomes" id="UP000192578"/>
    </source>
</evidence>
<sequence>MRRILVVSGVILLSIVAVSALKCYSCGVADHDHYNDPTNNGGCDVEIFNATAVGVAVIDCQTSCEVERNYFNFGGPGEGGPHKAIHLRRYCAAVKSDADKCNIRTAPGPANRVVEFCTCNSDFCNTMLPPVETPAPPTEKPPTLNCYACRYNADGAGPCEQDPFNVSAQGVEKVLCPHNCKVGTFTTAQGIVHTNRSCAEWWRPDGCDTRPMNGHGPTPDGSYTLCSCSTDFCNAFSPTNTTQLTDVTTQPTSNSSTAVPNNNNGSATAKQPLTGTLALAINNVLLLVFAYTVRLS</sequence>
<dbReference type="AlphaFoldDB" id="A0A1W0XC85"/>